<accession>A0ABR6BGB1</accession>
<proteinExistence type="predicted"/>
<reference evidence="2 3" key="1">
    <citation type="submission" date="2020-08" db="EMBL/GenBank/DDBJ databases">
        <title>Genomic Encyclopedia of Archaeal and Bacterial Type Strains, Phase II (KMG-II): from individual species to whole genera.</title>
        <authorList>
            <person name="Goeker M."/>
        </authorList>
    </citation>
    <scope>NUCLEOTIDE SEQUENCE [LARGE SCALE GENOMIC DNA]</scope>
    <source>
        <strain evidence="2 3">DSM 43850</strain>
    </source>
</reference>
<sequence>MASDAPICGRQLTRIPHSDDNTRERRRAARRIAAVSATPDECLELLAALGLTVADALAQVDGQP</sequence>
<feature type="region of interest" description="Disordered" evidence="1">
    <location>
        <begin position="1"/>
        <end position="24"/>
    </location>
</feature>
<name>A0ABR6BGB1_9PSEU</name>
<organism evidence="2 3">
    <name type="scientific">Kutzneria viridogrisea</name>
    <dbReference type="NCBI Taxonomy" id="47990"/>
    <lineage>
        <taxon>Bacteria</taxon>
        <taxon>Bacillati</taxon>
        <taxon>Actinomycetota</taxon>
        <taxon>Actinomycetes</taxon>
        <taxon>Pseudonocardiales</taxon>
        <taxon>Pseudonocardiaceae</taxon>
        <taxon>Kutzneria</taxon>
    </lineage>
</organism>
<dbReference type="EMBL" id="JACJID010000002">
    <property type="protein sequence ID" value="MBA8925908.1"/>
    <property type="molecule type" value="Genomic_DNA"/>
</dbReference>
<comment type="caution">
    <text evidence="2">The sequence shown here is derived from an EMBL/GenBank/DDBJ whole genome shotgun (WGS) entry which is preliminary data.</text>
</comment>
<dbReference type="RefSeq" id="WP_182837527.1">
    <property type="nucleotide sequence ID" value="NZ_BAAABQ010000059.1"/>
</dbReference>
<gene>
    <name evidence="2" type="ORF">BC739_003107</name>
</gene>
<evidence type="ECO:0000313" key="3">
    <source>
        <dbReference type="Proteomes" id="UP000517916"/>
    </source>
</evidence>
<protein>
    <submittedName>
        <fullName evidence="2">Uncharacterized protein</fullName>
    </submittedName>
</protein>
<evidence type="ECO:0000256" key="1">
    <source>
        <dbReference type="SAM" id="MobiDB-lite"/>
    </source>
</evidence>
<keyword evidence="3" id="KW-1185">Reference proteome</keyword>
<evidence type="ECO:0000313" key="2">
    <source>
        <dbReference type="EMBL" id="MBA8925908.1"/>
    </source>
</evidence>
<dbReference type="Proteomes" id="UP000517916">
    <property type="component" value="Unassembled WGS sequence"/>
</dbReference>